<evidence type="ECO:0000313" key="1">
    <source>
        <dbReference type="EMBL" id="SEE17254.1"/>
    </source>
</evidence>
<dbReference type="STRING" id="53406.SAMN05421553_4196"/>
<sequence length="50" mass="5664">MTSPVKAYRAAILHSIADPAVVGVEQSYGWSEKDFLILAKYPHSTRRVFR</sequence>
<dbReference type="AlphaFoldDB" id="A0A1H5GP52"/>
<gene>
    <name evidence="1" type="ORF">SAMN05421553_4196</name>
</gene>
<keyword evidence="2" id="KW-1185">Reference proteome</keyword>
<name>A0A1H5GP52_PSEAG</name>
<evidence type="ECO:0000313" key="2">
    <source>
        <dbReference type="Proteomes" id="UP000242849"/>
    </source>
</evidence>
<reference evidence="2" key="1">
    <citation type="submission" date="2016-10" db="EMBL/GenBank/DDBJ databases">
        <authorList>
            <person name="Varghese N."/>
            <person name="Submissions S."/>
        </authorList>
    </citation>
    <scope>NUCLEOTIDE SEQUENCE [LARGE SCALE GENOMIC DNA]</scope>
    <source>
        <strain evidence="2">DSM 12111</strain>
    </source>
</reference>
<accession>A0A1H5GP52</accession>
<dbReference type="EMBL" id="FNSC01000001">
    <property type="protein sequence ID" value="SEE17254.1"/>
    <property type="molecule type" value="Genomic_DNA"/>
</dbReference>
<dbReference type="Proteomes" id="UP000242849">
    <property type="component" value="Unassembled WGS sequence"/>
</dbReference>
<protein>
    <submittedName>
        <fullName evidence="1">Uncharacterized protein</fullName>
    </submittedName>
</protein>
<proteinExistence type="predicted"/>
<organism evidence="1 2">
    <name type="scientific">Pseudomonas anguilliseptica</name>
    <dbReference type="NCBI Taxonomy" id="53406"/>
    <lineage>
        <taxon>Bacteria</taxon>
        <taxon>Pseudomonadati</taxon>
        <taxon>Pseudomonadota</taxon>
        <taxon>Gammaproteobacteria</taxon>
        <taxon>Pseudomonadales</taxon>
        <taxon>Pseudomonadaceae</taxon>
        <taxon>Pseudomonas</taxon>
    </lineage>
</organism>